<evidence type="ECO:0000313" key="1">
    <source>
        <dbReference type="EMBL" id="CAL1388851.1"/>
    </source>
</evidence>
<dbReference type="EMBL" id="OZ034818">
    <property type="protein sequence ID" value="CAL1388851.1"/>
    <property type="molecule type" value="Genomic_DNA"/>
</dbReference>
<evidence type="ECO:0000313" key="2">
    <source>
        <dbReference type="Proteomes" id="UP001497516"/>
    </source>
</evidence>
<protein>
    <submittedName>
        <fullName evidence="1">Uncharacterized protein</fullName>
    </submittedName>
</protein>
<dbReference type="Proteomes" id="UP001497516">
    <property type="component" value="Chromosome 5"/>
</dbReference>
<reference evidence="1 2" key="1">
    <citation type="submission" date="2024-04" db="EMBL/GenBank/DDBJ databases">
        <authorList>
            <person name="Fracassetti M."/>
        </authorList>
    </citation>
    <scope>NUCLEOTIDE SEQUENCE [LARGE SCALE GENOMIC DNA]</scope>
</reference>
<keyword evidence="2" id="KW-1185">Reference proteome</keyword>
<organism evidence="1 2">
    <name type="scientific">Linum trigynum</name>
    <dbReference type="NCBI Taxonomy" id="586398"/>
    <lineage>
        <taxon>Eukaryota</taxon>
        <taxon>Viridiplantae</taxon>
        <taxon>Streptophyta</taxon>
        <taxon>Embryophyta</taxon>
        <taxon>Tracheophyta</taxon>
        <taxon>Spermatophyta</taxon>
        <taxon>Magnoliopsida</taxon>
        <taxon>eudicotyledons</taxon>
        <taxon>Gunneridae</taxon>
        <taxon>Pentapetalae</taxon>
        <taxon>rosids</taxon>
        <taxon>fabids</taxon>
        <taxon>Malpighiales</taxon>
        <taxon>Linaceae</taxon>
        <taxon>Linum</taxon>
    </lineage>
</organism>
<sequence length="99" mass="10983">MAANYTTQGGAAAEKQLRTMGYYIAPMAADIQPDIRHLPMAANNFEIKPTLITIIQNNSLFHGLSNESPREHIQKFIELAGSLKINGVIEDDLKSRLFP</sequence>
<name>A0AAV2ES89_9ROSI</name>
<accession>A0AAV2ES89</accession>
<proteinExistence type="predicted"/>
<dbReference type="AlphaFoldDB" id="A0AAV2ES89"/>
<gene>
    <name evidence="1" type="ORF">LTRI10_LOCUS29751</name>
</gene>